<gene>
    <name evidence="3" type="ORF">CTEST_04475</name>
</gene>
<dbReference type="NCBIfam" id="NF033494">
    <property type="entry name" value="NSS_import_MetS"/>
    <property type="match status" value="1"/>
</dbReference>
<feature type="transmembrane region" description="Helical" evidence="2">
    <location>
        <begin position="6"/>
        <end position="27"/>
    </location>
</feature>
<feature type="region of interest" description="Disordered" evidence="1">
    <location>
        <begin position="31"/>
        <end position="55"/>
    </location>
</feature>
<keyword evidence="2" id="KW-0812">Transmembrane</keyword>
<evidence type="ECO:0000256" key="1">
    <source>
        <dbReference type="SAM" id="MobiDB-lite"/>
    </source>
</evidence>
<accession>A0A0G3HB05</accession>
<dbReference type="Pfam" id="PF16951">
    <property type="entry name" value="MaAIMP_sms"/>
    <property type="match status" value="1"/>
</dbReference>
<keyword evidence="4" id="KW-1185">Reference proteome</keyword>
<keyword evidence="2" id="KW-1133">Transmembrane helix</keyword>
<evidence type="ECO:0000256" key="2">
    <source>
        <dbReference type="SAM" id="Phobius"/>
    </source>
</evidence>
<dbReference type="NCBIfam" id="NF033493">
    <property type="entry name" value="MetS_like_NSS"/>
    <property type="match status" value="1"/>
</dbReference>
<dbReference type="PATRIC" id="fig|136857.5.peg.884"/>
<organism evidence="3 4">
    <name type="scientific">Corynebacterium testudinoris</name>
    <dbReference type="NCBI Taxonomy" id="136857"/>
    <lineage>
        <taxon>Bacteria</taxon>
        <taxon>Bacillati</taxon>
        <taxon>Actinomycetota</taxon>
        <taxon>Actinomycetes</taxon>
        <taxon>Mycobacteriales</taxon>
        <taxon>Corynebacteriaceae</taxon>
        <taxon>Corynebacterium</taxon>
    </lineage>
</organism>
<dbReference type="EMBL" id="CP011545">
    <property type="protein sequence ID" value="AKK08342.1"/>
    <property type="molecule type" value="Genomic_DNA"/>
</dbReference>
<reference evidence="3 4" key="1">
    <citation type="journal article" date="2015" name="Genome Announc.">
        <title>Complete Genome Sequence of the Type Strain Corynebacterium testudinoris DSM 44614, Recovered from Necrotic Lesions in the Mouth of a Tortoise.</title>
        <authorList>
            <person name="Ruckert C."/>
            <person name="Kriete M."/>
            <person name="Jaenicke S."/>
            <person name="Winkler A."/>
            <person name="Tauch A."/>
        </authorList>
    </citation>
    <scope>NUCLEOTIDE SEQUENCE [LARGE SCALE GENOMIC DNA]</scope>
    <source>
        <strain evidence="3 4">DSM 44614</strain>
    </source>
</reference>
<name>A0A0G3HB05_9CORY</name>
<evidence type="ECO:0000313" key="3">
    <source>
        <dbReference type="EMBL" id="AKK08342.1"/>
    </source>
</evidence>
<reference evidence="4" key="2">
    <citation type="submission" date="2015-05" db="EMBL/GenBank/DDBJ databases">
        <title>Complete genome sequence of Corynebacterium testudinoris DSM 44614, recovered from necrotic lesions in the mouth of a tortoise.</title>
        <authorList>
            <person name="Ruckert C."/>
            <person name="Albersmeier A."/>
            <person name="Winkler A."/>
            <person name="Tauch A."/>
        </authorList>
    </citation>
    <scope>NUCLEOTIDE SEQUENCE [LARGE SCALE GENOMIC DNA]</scope>
    <source>
        <strain evidence="4">DSM 44614</strain>
    </source>
</reference>
<dbReference type="InterPro" id="IPR031596">
    <property type="entry name" value="MaAIMP_sms"/>
</dbReference>
<dbReference type="OrthoDB" id="6712920at2"/>
<dbReference type="RefSeq" id="WP_047252717.1">
    <property type="nucleotide sequence ID" value="NZ_CP011545.1"/>
</dbReference>
<dbReference type="Proteomes" id="UP000035540">
    <property type="component" value="Chromosome"/>
</dbReference>
<evidence type="ECO:0008006" key="5">
    <source>
        <dbReference type="Google" id="ProtNLM"/>
    </source>
</evidence>
<keyword evidence="2" id="KW-0472">Membrane</keyword>
<proteinExistence type="predicted"/>
<dbReference type="STRING" id="136857.CTEST_04475"/>
<protein>
    <recommendedName>
        <fullName evidence="5">Methionine and alanine importer, small subunit</fullName>
    </recommendedName>
</protein>
<evidence type="ECO:0000313" key="4">
    <source>
        <dbReference type="Proteomes" id="UP000035540"/>
    </source>
</evidence>
<dbReference type="AlphaFoldDB" id="A0A0G3HB05"/>
<dbReference type="KEGG" id="cted:CTEST_04475"/>
<sequence>MSGIAIMMMVMFMVVIWGGLVVSALHLRRNPDEKSGELGMSTWASDDTLAEQEYR</sequence>